<dbReference type="Pfam" id="PF01794">
    <property type="entry name" value="Ferric_reduct"/>
    <property type="match status" value="1"/>
</dbReference>
<protein>
    <submittedName>
        <fullName evidence="15">Ferric reductase</fullName>
    </submittedName>
</protein>
<reference evidence="15 16" key="1">
    <citation type="submission" date="2014-11" db="EMBL/GenBank/DDBJ databases">
        <title>Genome sequence of Pseudomonas tuomuerensis JCM 14085.</title>
        <authorList>
            <person name="Shin S.-K."/>
            <person name="Yi H."/>
        </authorList>
    </citation>
    <scope>NUCLEOTIDE SEQUENCE [LARGE SCALE GENOMIC DNA]</scope>
    <source>
        <strain evidence="15 16">JCM 14085</strain>
    </source>
</reference>
<dbReference type="InterPro" id="IPR013130">
    <property type="entry name" value="Fe3_Rdtase_TM_dom"/>
</dbReference>
<keyword evidence="9" id="KW-0560">Oxidoreductase</keyword>
<dbReference type="Proteomes" id="UP000030980">
    <property type="component" value="Unassembled WGS sequence"/>
</dbReference>
<evidence type="ECO:0000256" key="6">
    <source>
        <dbReference type="ARBA" id="ARBA00022723"/>
    </source>
</evidence>
<keyword evidence="8 13" id="KW-1133">Transmembrane helix</keyword>
<dbReference type="SFLD" id="SFLDG01168">
    <property type="entry name" value="Ferric_reductase_subgroup_(FRE"/>
    <property type="match status" value="1"/>
</dbReference>
<feature type="domain" description="FAD-binding FR-type" evidence="14">
    <location>
        <begin position="218"/>
        <end position="317"/>
    </location>
</feature>
<evidence type="ECO:0000256" key="10">
    <source>
        <dbReference type="ARBA" id="ARBA00023004"/>
    </source>
</evidence>
<evidence type="ECO:0000256" key="1">
    <source>
        <dbReference type="ARBA" id="ARBA00001974"/>
    </source>
</evidence>
<keyword evidence="11" id="KW-0411">Iron-sulfur</keyword>
<dbReference type="InterPro" id="IPR017927">
    <property type="entry name" value="FAD-bd_FR_type"/>
</dbReference>
<evidence type="ECO:0000256" key="4">
    <source>
        <dbReference type="ARBA" id="ARBA00022692"/>
    </source>
</evidence>
<keyword evidence="5" id="KW-0001">2Fe-2S</keyword>
<sequence>MKVIQRTYWVLFAVISLLWWLADDVLAARGFFPLRSSLVNFSGLLAMGAMSLAMLLAVRPALLERRLGGLDKVYRLHKWLGISALVLSAIHWGWAQIPKWLVGWGLLEKPARKGLGAPQEGILGWFHSQRGLAESIGEWAFYAAVVLIVLALVKRFPYRYFFKTHRLLALVYLLLAFHGLVLMKPEYWAAPLAPLFALFMLLGCIAAVVSLTRRIGLRRRVLGEVLELERHPDNRVLRVTLRLQDRWPGHEAGQFAFVTFDPQEGPHPFTISSAWREDGLLTFLIKAIGDYTAALPQRLKLGDQAVVEGPYGRFDFQGRKAAQIWIGGGIGITPFIARLQWLAKQRREQAVDLFYCTSEPDEAFIARLRLLARQAGVRLHLLVSQRDGRLTPERLCEAVPGWRDADVWFCGPLAFGNSLRQGLVERGMSAEDFHHELFDMR</sequence>
<dbReference type="PANTHER" id="PTHR47354:SF8">
    <property type="entry name" value="1,2-PHENYLACETYL-COA EPOXIDASE, SUBUNIT E"/>
    <property type="match status" value="1"/>
</dbReference>
<dbReference type="AlphaFoldDB" id="A0A0B3C0U9"/>
<dbReference type="PANTHER" id="PTHR47354">
    <property type="entry name" value="NADH OXIDOREDUCTASE HCR"/>
    <property type="match status" value="1"/>
</dbReference>
<evidence type="ECO:0000313" key="15">
    <source>
        <dbReference type="EMBL" id="KHO66549.1"/>
    </source>
</evidence>
<feature type="transmembrane region" description="Helical" evidence="13">
    <location>
        <begin position="165"/>
        <end position="182"/>
    </location>
</feature>
<dbReference type="InterPro" id="IPR017938">
    <property type="entry name" value="Riboflavin_synthase-like_b-brl"/>
</dbReference>
<keyword evidence="16" id="KW-1185">Reference proteome</keyword>
<accession>A0A0B3C0U9</accession>
<dbReference type="CDD" id="cd06198">
    <property type="entry name" value="FNR_like_3"/>
    <property type="match status" value="1"/>
</dbReference>
<gene>
    <name evidence="15" type="ORF">PT85_03040</name>
</gene>
<comment type="subcellular location">
    <subcellularLocation>
        <location evidence="2">Membrane</location>
        <topology evidence="2">Multi-pass membrane protein</topology>
    </subcellularLocation>
</comment>
<dbReference type="STRING" id="706570.PT85_03040"/>
<keyword evidence="7" id="KW-0274">FAD</keyword>
<keyword evidence="4 13" id="KW-0812">Transmembrane</keyword>
<dbReference type="RefSeq" id="WP_039605878.1">
    <property type="nucleotide sequence ID" value="NZ_FMUP01000005.1"/>
</dbReference>
<evidence type="ECO:0000256" key="2">
    <source>
        <dbReference type="ARBA" id="ARBA00004141"/>
    </source>
</evidence>
<dbReference type="InterPro" id="IPR050415">
    <property type="entry name" value="MRET"/>
</dbReference>
<keyword evidence="3" id="KW-0285">Flavoprotein</keyword>
<comment type="caution">
    <text evidence="15">The sequence shown here is derived from an EMBL/GenBank/DDBJ whole genome shotgun (WGS) entry which is preliminary data.</text>
</comment>
<evidence type="ECO:0000256" key="9">
    <source>
        <dbReference type="ARBA" id="ARBA00023002"/>
    </source>
</evidence>
<feature type="transmembrane region" description="Helical" evidence="13">
    <location>
        <begin position="37"/>
        <end position="58"/>
    </location>
</feature>
<dbReference type="InterPro" id="IPR039261">
    <property type="entry name" value="FNR_nucleotide-bd"/>
</dbReference>
<dbReference type="InterPro" id="IPR013112">
    <property type="entry name" value="FAD-bd_8"/>
</dbReference>
<evidence type="ECO:0000256" key="13">
    <source>
        <dbReference type="SAM" id="Phobius"/>
    </source>
</evidence>
<evidence type="ECO:0000256" key="12">
    <source>
        <dbReference type="ARBA" id="ARBA00023136"/>
    </source>
</evidence>
<dbReference type="PROSITE" id="PS51384">
    <property type="entry name" value="FAD_FR"/>
    <property type="match status" value="1"/>
</dbReference>
<proteinExistence type="predicted"/>
<organism evidence="15 16">
    <name type="scientific">Pseudomonas flexibilis</name>
    <dbReference type="NCBI Taxonomy" id="706570"/>
    <lineage>
        <taxon>Bacteria</taxon>
        <taxon>Pseudomonadati</taxon>
        <taxon>Pseudomonadota</taxon>
        <taxon>Gammaproteobacteria</taxon>
        <taxon>Pseudomonadales</taxon>
        <taxon>Pseudomonadaceae</taxon>
        <taxon>Pseudomonas</taxon>
    </lineage>
</organism>
<feature type="transmembrane region" description="Helical" evidence="13">
    <location>
        <begin position="136"/>
        <end position="153"/>
    </location>
</feature>
<evidence type="ECO:0000256" key="11">
    <source>
        <dbReference type="ARBA" id="ARBA00023014"/>
    </source>
</evidence>
<dbReference type="GO" id="GO:0016020">
    <property type="term" value="C:membrane"/>
    <property type="evidence" value="ECO:0007669"/>
    <property type="project" value="UniProtKB-SubCell"/>
</dbReference>
<dbReference type="SUPFAM" id="SSF63380">
    <property type="entry name" value="Riboflavin synthase domain-like"/>
    <property type="match status" value="1"/>
</dbReference>
<keyword evidence="10" id="KW-0408">Iron</keyword>
<dbReference type="GO" id="GO:0051537">
    <property type="term" value="F:2 iron, 2 sulfur cluster binding"/>
    <property type="evidence" value="ECO:0007669"/>
    <property type="project" value="UniProtKB-KW"/>
</dbReference>
<evidence type="ECO:0000256" key="7">
    <source>
        <dbReference type="ARBA" id="ARBA00022827"/>
    </source>
</evidence>
<name>A0A0B3C0U9_9PSED</name>
<dbReference type="GO" id="GO:0050660">
    <property type="term" value="F:flavin adenine dinucleotide binding"/>
    <property type="evidence" value="ECO:0007669"/>
    <property type="project" value="TreeGrafter"/>
</dbReference>
<dbReference type="GO" id="GO:0046872">
    <property type="term" value="F:metal ion binding"/>
    <property type="evidence" value="ECO:0007669"/>
    <property type="project" value="UniProtKB-KW"/>
</dbReference>
<keyword evidence="6" id="KW-0479">Metal-binding</keyword>
<feature type="transmembrane region" description="Helical" evidence="13">
    <location>
        <begin position="79"/>
        <end position="97"/>
    </location>
</feature>
<feature type="transmembrane region" description="Helical" evidence="13">
    <location>
        <begin position="188"/>
        <end position="211"/>
    </location>
</feature>
<dbReference type="Gene3D" id="3.40.50.80">
    <property type="entry name" value="Nucleotide-binding domain of ferredoxin-NADP reductase (FNR) module"/>
    <property type="match status" value="1"/>
</dbReference>
<dbReference type="SFLD" id="SFLDS00052">
    <property type="entry name" value="Ferric_Reductase_Domain"/>
    <property type="match status" value="1"/>
</dbReference>
<keyword evidence="12 13" id="KW-0472">Membrane</keyword>
<dbReference type="SUPFAM" id="SSF52343">
    <property type="entry name" value="Ferredoxin reductase-like, C-terminal NADP-linked domain"/>
    <property type="match status" value="1"/>
</dbReference>
<evidence type="ECO:0000259" key="14">
    <source>
        <dbReference type="PROSITE" id="PS51384"/>
    </source>
</evidence>
<dbReference type="EMBL" id="JTAK01000001">
    <property type="protein sequence ID" value="KHO66549.1"/>
    <property type="molecule type" value="Genomic_DNA"/>
</dbReference>
<dbReference type="Pfam" id="PF08022">
    <property type="entry name" value="FAD_binding_8"/>
    <property type="match status" value="1"/>
</dbReference>
<evidence type="ECO:0000256" key="5">
    <source>
        <dbReference type="ARBA" id="ARBA00022714"/>
    </source>
</evidence>
<evidence type="ECO:0000256" key="8">
    <source>
        <dbReference type="ARBA" id="ARBA00022989"/>
    </source>
</evidence>
<evidence type="ECO:0000256" key="3">
    <source>
        <dbReference type="ARBA" id="ARBA00022630"/>
    </source>
</evidence>
<dbReference type="Gene3D" id="2.40.30.10">
    <property type="entry name" value="Translation factors"/>
    <property type="match status" value="1"/>
</dbReference>
<dbReference type="OrthoDB" id="9796486at2"/>
<evidence type="ECO:0000313" key="16">
    <source>
        <dbReference type="Proteomes" id="UP000030980"/>
    </source>
</evidence>
<dbReference type="PRINTS" id="PR00409">
    <property type="entry name" value="PHDIOXRDTASE"/>
</dbReference>
<dbReference type="GO" id="GO:0016491">
    <property type="term" value="F:oxidoreductase activity"/>
    <property type="evidence" value="ECO:0007669"/>
    <property type="project" value="UniProtKB-KW"/>
</dbReference>
<comment type="cofactor">
    <cofactor evidence="1">
        <name>FAD</name>
        <dbReference type="ChEBI" id="CHEBI:57692"/>
    </cofactor>
</comment>